<dbReference type="PANTHER" id="PTHR43391:SF14">
    <property type="entry name" value="DEHYDROGENASE_REDUCTASE SDR FAMILY PROTEIN 7-LIKE"/>
    <property type="match status" value="1"/>
</dbReference>
<dbReference type="GO" id="GO:0016491">
    <property type="term" value="F:oxidoreductase activity"/>
    <property type="evidence" value="ECO:0007669"/>
    <property type="project" value="UniProtKB-KW"/>
</dbReference>
<organism evidence="4 5">
    <name type="scientific">Penicillium brevicompactum</name>
    <dbReference type="NCBI Taxonomy" id="5074"/>
    <lineage>
        <taxon>Eukaryota</taxon>
        <taxon>Fungi</taxon>
        <taxon>Dikarya</taxon>
        <taxon>Ascomycota</taxon>
        <taxon>Pezizomycotina</taxon>
        <taxon>Eurotiomycetes</taxon>
        <taxon>Eurotiomycetidae</taxon>
        <taxon>Eurotiales</taxon>
        <taxon>Aspergillaceae</taxon>
        <taxon>Penicillium</taxon>
    </lineage>
</organism>
<accession>A0A9W9RBQ4</accession>
<reference evidence="4" key="2">
    <citation type="journal article" date="2023" name="IMA Fungus">
        <title>Comparative genomic study of the Penicillium genus elucidates a diverse pangenome and 15 lateral gene transfer events.</title>
        <authorList>
            <person name="Petersen C."/>
            <person name="Sorensen T."/>
            <person name="Nielsen M.R."/>
            <person name="Sondergaard T.E."/>
            <person name="Sorensen J.L."/>
            <person name="Fitzpatrick D.A."/>
            <person name="Frisvad J.C."/>
            <person name="Nielsen K.L."/>
        </authorList>
    </citation>
    <scope>NUCLEOTIDE SEQUENCE</scope>
    <source>
        <strain evidence="4">IBT 35675</strain>
    </source>
</reference>
<dbReference type="CDD" id="cd05233">
    <property type="entry name" value="SDR_c"/>
    <property type="match status" value="1"/>
</dbReference>
<dbReference type="SUPFAM" id="SSF51735">
    <property type="entry name" value="NAD(P)-binding Rossmann-fold domains"/>
    <property type="match status" value="1"/>
</dbReference>
<evidence type="ECO:0000256" key="3">
    <source>
        <dbReference type="ARBA" id="ARBA00023002"/>
    </source>
</evidence>
<dbReference type="InterPro" id="IPR002347">
    <property type="entry name" value="SDR_fam"/>
</dbReference>
<keyword evidence="3" id="KW-0560">Oxidoreductase</keyword>
<dbReference type="PANTHER" id="PTHR43391">
    <property type="entry name" value="RETINOL DEHYDROGENASE-RELATED"/>
    <property type="match status" value="1"/>
</dbReference>
<comment type="similarity">
    <text evidence="1">Belongs to the short-chain dehydrogenases/reductases (SDR) family.</text>
</comment>
<dbReference type="EMBL" id="JAPZBR010000003">
    <property type="protein sequence ID" value="KAJ5357320.1"/>
    <property type="molecule type" value="Genomic_DNA"/>
</dbReference>
<evidence type="ECO:0000256" key="1">
    <source>
        <dbReference type="ARBA" id="ARBA00006484"/>
    </source>
</evidence>
<dbReference type="InterPro" id="IPR036291">
    <property type="entry name" value="NAD(P)-bd_dom_sf"/>
</dbReference>
<proteinExistence type="inferred from homology"/>
<keyword evidence="2" id="KW-0521">NADP</keyword>
<name>A0A9W9RBQ4_PENBR</name>
<gene>
    <name evidence="4" type="ORF">N7541_004478</name>
</gene>
<comment type="caution">
    <text evidence="4">The sequence shown here is derived from an EMBL/GenBank/DDBJ whole genome shotgun (WGS) entry which is preliminary data.</text>
</comment>
<dbReference type="AlphaFoldDB" id="A0A9W9RBQ4"/>
<sequence>MDIKQAEWVNASDLPPFFRDEVMGPAARVTKRYFLTGKGQLDPALVKLETPFVVCILGCGRKGIGVSIALSYAKAGASGILLSSRTEASLKHVAEQVKAINPSCHVEYETCDVCIEDDLVRLASRCTESFGRLDVAVLNQSQLPRLIRNDDGSQRFPYRLFEEPQEDIANSWNSNYHGSYMAIKALLPLIQTSVDGPQSIIMLSTIGALDTKTSSTTCTPSYITSKFAATRLAELVHNEFKSDGVLCFAVHPGCIKVNDDFPLPWDFLIDDLSLPGGFCVWLTKMRRDWLSGRFLVSGWDVGELESQKDTIVAEDKFKIRLAV</sequence>
<evidence type="ECO:0000256" key="2">
    <source>
        <dbReference type="ARBA" id="ARBA00022857"/>
    </source>
</evidence>
<protein>
    <submittedName>
        <fullName evidence="4">Short-chain dehydrogenase/reductase SDR</fullName>
    </submittedName>
</protein>
<evidence type="ECO:0000313" key="5">
    <source>
        <dbReference type="Proteomes" id="UP001148299"/>
    </source>
</evidence>
<evidence type="ECO:0000313" key="4">
    <source>
        <dbReference type="EMBL" id="KAJ5357320.1"/>
    </source>
</evidence>
<reference evidence="4" key="1">
    <citation type="submission" date="2022-12" db="EMBL/GenBank/DDBJ databases">
        <authorList>
            <person name="Petersen C."/>
        </authorList>
    </citation>
    <scope>NUCLEOTIDE SEQUENCE</scope>
    <source>
        <strain evidence="4">IBT 35675</strain>
    </source>
</reference>
<dbReference type="Pfam" id="PF00106">
    <property type="entry name" value="adh_short"/>
    <property type="match status" value="1"/>
</dbReference>
<keyword evidence="5" id="KW-1185">Reference proteome</keyword>
<dbReference type="Gene3D" id="3.40.50.720">
    <property type="entry name" value="NAD(P)-binding Rossmann-like Domain"/>
    <property type="match status" value="1"/>
</dbReference>
<dbReference type="Proteomes" id="UP001148299">
    <property type="component" value="Unassembled WGS sequence"/>
</dbReference>